<dbReference type="SUPFAM" id="SSF57716">
    <property type="entry name" value="Glucocorticoid receptor-like (DNA-binding domain)"/>
    <property type="match status" value="1"/>
</dbReference>
<dbReference type="CDD" id="cd00202">
    <property type="entry name" value="ZnF_GATA"/>
    <property type="match status" value="1"/>
</dbReference>
<reference evidence="8 9" key="1">
    <citation type="journal article" date="2016" name="Genome Biol. Evol.">
        <title>Divergent and convergent evolution of fungal pathogenicity.</title>
        <authorList>
            <person name="Shang Y."/>
            <person name="Xiao G."/>
            <person name="Zheng P."/>
            <person name="Cen K."/>
            <person name="Zhan S."/>
            <person name="Wang C."/>
        </authorList>
    </citation>
    <scope>NUCLEOTIDE SEQUENCE [LARGE SCALE GENOMIC DNA]</scope>
    <source>
        <strain evidence="8 9">RCEF 1005</strain>
    </source>
</reference>
<dbReference type="Pfam" id="PF00320">
    <property type="entry name" value="GATA"/>
    <property type="match status" value="1"/>
</dbReference>
<evidence type="ECO:0000256" key="5">
    <source>
        <dbReference type="ARBA" id="ARBA00023163"/>
    </source>
</evidence>
<organism evidence="8 9">
    <name type="scientific">Akanthomyces lecanii RCEF 1005</name>
    <dbReference type="NCBI Taxonomy" id="1081108"/>
    <lineage>
        <taxon>Eukaryota</taxon>
        <taxon>Fungi</taxon>
        <taxon>Dikarya</taxon>
        <taxon>Ascomycota</taxon>
        <taxon>Pezizomycotina</taxon>
        <taxon>Sordariomycetes</taxon>
        <taxon>Hypocreomycetidae</taxon>
        <taxon>Hypocreales</taxon>
        <taxon>Cordycipitaceae</taxon>
        <taxon>Akanthomyces</taxon>
        <taxon>Cordyceps confragosa</taxon>
    </lineage>
</organism>
<keyword evidence="1" id="KW-0479">Metal-binding</keyword>
<dbReference type="OrthoDB" id="2162994at2759"/>
<dbReference type="PROSITE" id="PS50114">
    <property type="entry name" value="GATA_ZN_FINGER_2"/>
    <property type="match status" value="1"/>
</dbReference>
<sequence length="217" mass="23805">MSLIAPIAPHLGLEPLSHCTSSSDVAAHVLAAVSRVSSAADTKPFVAVPAQLSLIGLLQSENVQTVFLSQSPALLVSTLTGTFVSQIRENLAVLAQFADHLPRDVDISTSRVSNDELLIMGNLVRDIAASLDNIGSLRADEDQMLPDIADKYIPMRPVSSVCRQRRKERMKLKMAQKCHRCSRFETPQWRPGPDGPRTLCNVCGLIYTKRQQRYAGK</sequence>
<dbReference type="GO" id="GO:0008270">
    <property type="term" value="F:zinc ion binding"/>
    <property type="evidence" value="ECO:0007669"/>
    <property type="project" value="UniProtKB-KW"/>
</dbReference>
<dbReference type="STRING" id="1081108.A0A168I491"/>
<keyword evidence="3" id="KW-0862">Zinc</keyword>
<dbReference type="AlphaFoldDB" id="A0A168I491"/>
<dbReference type="PANTHER" id="PTHR47172:SF24">
    <property type="entry name" value="GATA ZINC FINGER DOMAIN-CONTAINING PROTEIN 14-RELATED"/>
    <property type="match status" value="1"/>
</dbReference>
<keyword evidence="2 6" id="KW-0863">Zinc-finger</keyword>
<dbReference type="InterPro" id="IPR013088">
    <property type="entry name" value="Znf_NHR/GATA"/>
</dbReference>
<protein>
    <submittedName>
        <fullName evidence="8">Transcription factor rfeH-Penicillium chrysogenum</fullName>
    </submittedName>
</protein>
<dbReference type="InterPro" id="IPR000679">
    <property type="entry name" value="Znf_GATA"/>
</dbReference>
<evidence type="ECO:0000313" key="9">
    <source>
        <dbReference type="Proteomes" id="UP000076881"/>
    </source>
</evidence>
<evidence type="ECO:0000256" key="2">
    <source>
        <dbReference type="ARBA" id="ARBA00022771"/>
    </source>
</evidence>
<keyword evidence="5" id="KW-0804">Transcription</keyword>
<dbReference type="PANTHER" id="PTHR47172">
    <property type="entry name" value="OS01G0976800 PROTEIN"/>
    <property type="match status" value="1"/>
</dbReference>
<evidence type="ECO:0000256" key="6">
    <source>
        <dbReference type="PROSITE-ProRule" id="PRU00094"/>
    </source>
</evidence>
<accession>A0A168I491</accession>
<keyword evidence="4" id="KW-0805">Transcription regulation</keyword>
<dbReference type="Proteomes" id="UP000076881">
    <property type="component" value="Unassembled WGS sequence"/>
</dbReference>
<dbReference type="EMBL" id="AZHF01000002">
    <property type="protein sequence ID" value="OAA78726.1"/>
    <property type="molecule type" value="Genomic_DNA"/>
</dbReference>
<name>A0A168I491_CORDF</name>
<evidence type="ECO:0000313" key="8">
    <source>
        <dbReference type="EMBL" id="OAA78726.1"/>
    </source>
</evidence>
<keyword evidence="9" id="KW-1185">Reference proteome</keyword>
<dbReference type="Gene3D" id="3.30.50.10">
    <property type="entry name" value="Erythroid Transcription Factor GATA-1, subunit A"/>
    <property type="match status" value="1"/>
</dbReference>
<evidence type="ECO:0000256" key="3">
    <source>
        <dbReference type="ARBA" id="ARBA00022833"/>
    </source>
</evidence>
<dbReference type="SMART" id="SM00401">
    <property type="entry name" value="ZnF_GATA"/>
    <property type="match status" value="1"/>
</dbReference>
<dbReference type="GO" id="GO:0006355">
    <property type="term" value="P:regulation of DNA-templated transcription"/>
    <property type="evidence" value="ECO:0007669"/>
    <property type="project" value="InterPro"/>
</dbReference>
<gene>
    <name evidence="8" type="ORF">LEL_02212</name>
</gene>
<feature type="domain" description="GATA-type" evidence="7">
    <location>
        <begin position="172"/>
        <end position="207"/>
    </location>
</feature>
<evidence type="ECO:0000256" key="1">
    <source>
        <dbReference type="ARBA" id="ARBA00022723"/>
    </source>
</evidence>
<evidence type="ECO:0000259" key="7">
    <source>
        <dbReference type="PROSITE" id="PS50114"/>
    </source>
</evidence>
<dbReference type="GO" id="GO:0043565">
    <property type="term" value="F:sequence-specific DNA binding"/>
    <property type="evidence" value="ECO:0007669"/>
    <property type="project" value="InterPro"/>
</dbReference>
<evidence type="ECO:0000256" key="4">
    <source>
        <dbReference type="ARBA" id="ARBA00023015"/>
    </source>
</evidence>
<comment type="caution">
    <text evidence="8">The sequence shown here is derived from an EMBL/GenBank/DDBJ whole genome shotgun (WGS) entry which is preliminary data.</text>
</comment>
<proteinExistence type="predicted"/>